<evidence type="ECO:0000313" key="3">
    <source>
        <dbReference type="Proteomes" id="UP000006457"/>
    </source>
</evidence>
<dbReference type="SMART" id="SM00855">
    <property type="entry name" value="PGAM"/>
    <property type="match status" value="1"/>
</dbReference>
<dbReference type="NCBIfam" id="TIGR00249">
    <property type="entry name" value="sixA"/>
    <property type="match status" value="1"/>
</dbReference>
<comment type="caution">
    <text evidence="2">The sequence shown here is derived from an EMBL/GenBank/DDBJ whole genome shotgun (WGS) entry which is preliminary data.</text>
</comment>
<dbReference type="InterPro" id="IPR051021">
    <property type="entry name" value="Mito_Ser/Thr_phosphatase"/>
</dbReference>
<dbReference type="InterPro" id="IPR004449">
    <property type="entry name" value="SixA"/>
</dbReference>
<reference evidence="2 3" key="1">
    <citation type="submission" date="2012-03" db="EMBL/GenBank/DDBJ databases">
        <authorList>
            <person name="Harkins D.M."/>
            <person name="Madupu R."/>
            <person name="Durkin A.S."/>
            <person name="Torralba M."/>
            <person name="Methe B."/>
            <person name="Sutton G.G."/>
            <person name="Nelson K.E."/>
        </authorList>
    </citation>
    <scope>NUCLEOTIDE SEQUENCE [LARGE SCALE GENOMIC DNA]</scope>
    <source>
        <strain evidence="2 3">CCUG 2042</strain>
    </source>
</reference>
<protein>
    <submittedName>
        <fullName evidence="2">Phosphohistidine phosphatase SixA</fullName>
        <ecNumber evidence="2">3.1.3.-</ecNumber>
    </submittedName>
</protein>
<organism evidence="2 3">
    <name type="scientific">Pasteurella bettyae CCUG 2042</name>
    <dbReference type="NCBI Taxonomy" id="1095749"/>
    <lineage>
        <taxon>Bacteria</taxon>
        <taxon>Pseudomonadati</taxon>
        <taxon>Pseudomonadota</taxon>
        <taxon>Gammaproteobacteria</taxon>
        <taxon>Pasteurellales</taxon>
        <taxon>Pasteurellaceae</taxon>
        <taxon>Pasteurella</taxon>
    </lineage>
</organism>
<dbReference type="InterPro" id="IPR029033">
    <property type="entry name" value="His_PPase_superfam"/>
</dbReference>
<dbReference type="Gene3D" id="3.40.50.1240">
    <property type="entry name" value="Phosphoglycerate mutase-like"/>
    <property type="match status" value="1"/>
</dbReference>
<dbReference type="eggNOG" id="COG2062">
    <property type="taxonomic scope" value="Bacteria"/>
</dbReference>
<dbReference type="OrthoDB" id="92610at2"/>
<dbReference type="PATRIC" id="fig|1095749.3.peg.1617"/>
<dbReference type="EMBL" id="AJSX01000038">
    <property type="protein sequence ID" value="EIJ68341.1"/>
    <property type="molecule type" value="Genomic_DNA"/>
</dbReference>
<dbReference type="PANTHER" id="PTHR20935">
    <property type="entry name" value="PHOSPHOGLYCERATE MUTASE-RELATED"/>
    <property type="match status" value="1"/>
</dbReference>
<dbReference type="SUPFAM" id="SSF53254">
    <property type="entry name" value="Phosphoglycerate mutase-like"/>
    <property type="match status" value="1"/>
</dbReference>
<keyword evidence="3" id="KW-1185">Reference proteome</keyword>
<name>I3D9E8_9PAST</name>
<accession>I3D9E8</accession>
<keyword evidence="1 2" id="KW-0378">Hydrolase</keyword>
<dbReference type="GO" id="GO:0101006">
    <property type="term" value="F:protein histidine phosphatase activity"/>
    <property type="evidence" value="ECO:0007669"/>
    <property type="project" value="InterPro"/>
</dbReference>
<dbReference type="RefSeq" id="WP_005761208.1">
    <property type="nucleotide sequence ID" value="NZ_AJSX01000038.1"/>
</dbReference>
<sequence>MKIFVMRHGEAEMLAKSDKARELTEKGRQQSLQQGQWLKDNFPTLDYVIVSPYSRALQTLEQIDKIYEGQLANKTEIWDGITPYGDAEIISDYLLALYEQHSIESLLIISHLPLVGEIVTELCQKNPINYQTSTIAQIEWDTEIGIIEQIKYADK</sequence>
<dbReference type="EC" id="3.1.3.-" evidence="2"/>
<evidence type="ECO:0000256" key="1">
    <source>
        <dbReference type="ARBA" id="ARBA00022801"/>
    </source>
</evidence>
<dbReference type="Proteomes" id="UP000006457">
    <property type="component" value="Unassembled WGS sequence"/>
</dbReference>
<dbReference type="InterPro" id="IPR013078">
    <property type="entry name" value="His_Pase_superF_clade-1"/>
</dbReference>
<dbReference type="Pfam" id="PF00300">
    <property type="entry name" value="His_Phos_1"/>
    <property type="match status" value="1"/>
</dbReference>
<dbReference type="AlphaFoldDB" id="I3D9E8"/>
<evidence type="ECO:0000313" key="2">
    <source>
        <dbReference type="EMBL" id="EIJ68341.1"/>
    </source>
</evidence>
<dbReference type="CDD" id="cd07067">
    <property type="entry name" value="HP_PGM_like"/>
    <property type="match status" value="1"/>
</dbReference>
<proteinExistence type="predicted"/>
<gene>
    <name evidence="2" type="primary">sixA</name>
    <name evidence="2" type="ORF">HMPREF1052_1808</name>
</gene>
<dbReference type="PANTHER" id="PTHR20935:SF1">
    <property type="entry name" value="SLL1549 PROTEIN"/>
    <property type="match status" value="1"/>
</dbReference>
<dbReference type="GO" id="GO:0005737">
    <property type="term" value="C:cytoplasm"/>
    <property type="evidence" value="ECO:0007669"/>
    <property type="project" value="InterPro"/>
</dbReference>